<dbReference type="FunFam" id="2.40.160.210:FF:000001">
    <property type="entry name" value="Acyl-CoA thioesterase II"/>
    <property type="match status" value="1"/>
</dbReference>
<dbReference type="CDD" id="cd03444">
    <property type="entry name" value="Thioesterase_II_repeat1"/>
    <property type="match status" value="1"/>
</dbReference>
<evidence type="ECO:0000256" key="4">
    <source>
        <dbReference type="ARBA" id="ARBA00023098"/>
    </source>
</evidence>
<reference evidence="11" key="2">
    <citation type="submission" date="2020-09" db="EMBL/GenBank/DDBJ databases">
        <authorList>
            <person name="Sun Q."/>
            <person name="Zhou Y."/>
        </authorList>
    </citation>
    <scope>NUCLEOTIDE SEQUENCE</scope>
    <source>
        <strain evidence="11">CGMCC 1.15958</strain>
    </source>
</reference>
<evidence type="ECO:0000313" key="12">
    <source>
        <dbReference type="Proteomes" id="UP000609064"/>
    </source>
</evidence>
<comment type="caution">
    <text evidence="11">The sequence shown here is derived from an EMBL/GenBank/DDBJ whole genome shotgun (WGS) entry which is preliminary data.</text>
</comment>
<evidence type="ECO:0000256" key="5">
    <source>
        <dbReference type="ARBA" id="ARBA00038894"/>
    </source>
</evidence>
<dbReference type="SUPFAM" id="SSF54637">
    <property type="entry name" value="Thioesterase/thiol ester dehydrase-isomerase"/>
    <property type="match status" value="2"/>
</dbReference>
<dbReference type="GO" id="GO:0009062">
    <property type="term" value="P:fatty acid catabolic process"/>
    <property type="evidence" value="ECO:0007669"/>
    <property type="project" value="TreeGrafter"/>
</dbReference>
<evidence type="ECO:0000259" key="10">
    <source>
        <dbReference type="Pfam" id="PF13622"/>
    </source>
</evidence>
<evidence type="ECO:0000256" key="2">
    <source>
        <dbReference type="ARBA" id="ARBA00011881"/>
    </source>
</evidence>
<evidence type="ECO:0000256" key="3">
    <source>
        <dbReference type="ARBA" id="ARBA00022801"/>
    </source>
</evidence>
<dbReference type="GO" id="GO:0005829">
    <property type="term" value="C:cytosol"/>
    <property type="evidence" value="ECO:0007669"/>
    <property type="project" value="TreeGrafter"/>
</dbReference>
<dbReference type="CDD" id="cd03445">
    <property type="entry name" value="Thioesterase_II_repeat2"/>
    <property type="match status" value="1"/>
</dbReference>
<dbReference type="NCBIfam" id="TIGR00189">
    <property type="entry name" value="tesB"/>
    <property type="match status" value="1"/>
</dbReference>
<evidence type="ECO:0000256" key="6">
    <source>
        <dbReference type="ARBA" id="ARBA00050943"/>
    </source>
</evidence>
<comment type="catalytic activity">
    <reaction evidence="6">
        <text>a fatty acyl-CoA + H2O = a fatty acid + CoA + H(+)</text>
        <dbReference type="Rhea" id="RHEA:16781"/>
        <dbReference type="ChEBI" id="CHEBI:15377"/>
        <dbReference type="ChEBI" id="CHEBI:15378"/>
        <dbReference type="ChEBI" id="CHEBI:28868"/>
        <dbReference type="ChEBI" id="CHEBI:57287"/>
        <dbReference type="ChEBI" id="CHEBI:77636"/>
        <dbReference type="EC" id="3.1.2.20"/>
    </reaction>
    <physiologicalReaction direction="left-to-right" evidence="6">
        <dbReference type="Rhea" id="RHEA:16782"/>
    </physiologicalReaction>
</comment>
<dbReference type="InterPro" id="IPR042171">
    <property type="entry name" value="Acyl-CoA_hotdog"/>
</dbReference>
<accession>A0A917DMP1</accession>
<gene>
    <name evidence="11" type="primary">tesB</name>
    <name evidence="11" type="ORF">GCM10011514_14300</name>
</gene>
<sequence length="284" mass="32434">MKTAEELVQLLSLEKIEQNIFRGENYQAPWKRVFGGQVLAQSLYAAYQTVPEDRVLHSMHGYFILTGDISMPILYEVDRIRDGGSFTTRRVNAIQNGKAIFSMISSYQSSQEGINHQITMPNVPPPDTLVSDLVLIEAFKDKAPDFYKNFSHPRPLEFRPVERINPLKPQKQQPFRHVWIKANGDLPNDLRLHQIILAYASDYNLLGTATLPHLDTVSLNDLFLASLDHAMWFHEDFRIDQWLLYALDSPSASNSRGFTRGNFFTEDGKLVASVVQEGLIRVKK</sequence>
<comment type="subunit">
    <text evidence="2">Homotetramer.</text>
</comment>
<dbReference type="PANTHER" id="PTHR11066:SF34">
    <property type="entry name" value="ACYL-COENZYME A THIOESTERASE 8"/>
    <property type="match status" value="1"/>
</dbReference>
<protein>
    <recommendedName>
        <fullName evidence="7">Acyl-CoA thioesterase 2</fullName>
        <ecNumber evidence="5">3.1.2.20</ecNumber>
    </recommendedName>
    <alternativeName>
        <fullName evidence="8">Thioesterase II</fullName>
    </alternativeName>
</protein>
<proteinExistence type="inferred from homology"/>
<name>A0A917DMP1_9BACT</name>
<dbReference type="EC" id="3.1.2.20" evidence="5"/>
<keyword evidence="12" id="KW-1185">Reference proteome</keyword>
<dbReference type="InterPro" id="IPR003703">
    <property type="entry name" value="Acyl_CoA_thio"/>
</dbReference>
<dbReference type="Pfam" id="PF13622">
    <property type="entry name" value="4HBT_3"/>
    <property type="match status" value="1"/>
</dbReference>
<dbReference type="InterPro" id="IPR049449">
    <property type="entry name" value="TesB_ACOT8-like_N"/>
</dbReference>
<keyword evidence="4" id="KW-0443">Lipid metabolism</keyword>
<dbReference type="Proteomes" id="UP000609064">
    <property type="component" value="Unassembled WGS sequence"/>
</dbReference>
<organism evidence="11 12">
    <name type="scientific">Emticicia aquatilis</name>
    <dbReference type="NCBI Taxonomy" id="1537369"/>
    <lineage>
        <taxon>Bacteria</taxon>
        <taxon>Pseudomonadati</taxon>
        <taxon>Bacteroidota</taxon>
        <taxon>Cytophagia</taxon>
        <taxon>Cytophagales</taxon>
        <taxon>Leadbetterellaceae</taxon>
        <taxon>Emticicia</taxon>
    </lineage>
</organism>
<dbReference type="AlphaFoldDB" id="A0A917DMP1"/>
<feature type="domain" description="Acyl-CoA thioesterase-like N-terminal HotDog" evidence="10">
    <location>
        <begin position="29"/>
        <end position="106"/>
    </location>
</feature>
<evidence type="ECO:0000256" key="1">
    <source>
        <dbReference type="ARBA" id="ARBA00006538"/>
    </source>
</evidence>
<evidence type="ECO:0000259" key="9">
    <source>
        <dbReference type="Pfam" id="PF02551"/>
    </source>
</evidence>
<dbReference type="Pfam" id="PF02551">
    <property type="entry name" value="Acyl_CoA_thio"/>
    <property type="match status" value="1"/>
</dbReference>
<dbReference type="GO" id="GO:0047617">
    <property type="term" value="F:fatty acyl-CoA hydrolase activity"/>
    <property type="evidence" value="ECO:0007669"/>
    <property type="project" value="UniProtKB-EC"/>
</dbReference>
<dbReference type="GO" id="GO:0006637">
    <property type="term" value="P:acyl-CoA metabolic process"/>
    <property type="evidence" value="ECO:0007669"/>
    <property type="project" value="InterPro"/>
</dbReference>
<feature type="domain" description="Acyl-CoA thioesterase 2 C-terminal" evidence="9">
    <location>
        <begin position="150"/>
        <end position="279"/>
    </location>
</feature>
<dbReference type="RefSeq" id="WP_188765352.1">
    <property type="nucleotide sequence ID" value="NZ_BMKK01000002.1"/>
</dbReference>
<keyword evidence="3" id="KW-0378">Hydrolase</keyword>
<evidence type="ECO:0000313" key="11">
    <source>
        <dbReference type="EMBL" id="GGD51191.1"/>
    </source>
</evidence>
<dbReference type="Gene3D" id="2.40.160.210">
    <property type="entry name" value="Acyl-CoA thioesterase, double hotdog domain"/>
    <property type="match status" value="1"/>
</dbReference>
<dbReference type="PANTHER" id="PTHR11066">
    <property type="entry name" value="ACYL-COA THIOESTERASE"/>
    <property type="match status" value="1"/>
</dbReference>
<dbReference type="InterPro" id="IPR029069">
    <property type="entry name" value="HotDog_dom_sf"/>
</dbReference>
<dbReference type="EMBL" id="BMKK01000002">
    <property type="protein sequence ID" value="GGD51191.1"/>
    <property type="molecule type" value="Genomic_DNA"/>
</dbReference>
<evidence type="ECO:0000256" key="7">
    <source>
        <dbReference type="ARBA" id="ARBA00071120"/>
    </source>
</evidence>
<comment type="similarity">
    <text evidence="1">Belongs to the C/M/P thioester hydrolase family.</text>
</comment>
<evidence type="ECO:0000256" key="8">
    <source>
        <dbReference type="ARBA" id="ARBA00079653"/>
    </source>
</evidence>
<dbReference type="InterPro" id="IPR025652">
    <property type="entry name" value="TesB_C"/>
</dbReference>
<reference evidence="11" key="1">
    <citation type="journal article" date="2014" name="Int. J. Syst. Evol. Microbiol.">
        <title>Complete genome sequence of Corynebacterium casei LMG S-19264T (=DSM 44701T), isolated from a smear-ripened cheese.</title>
        <authorList>
            <consortium name="US DOE Joint Genome Institute (JGI-PGF)"/>
            <person name="Walter F."/>
            <person name="Albersmeier A."/>
            <person name="Kalinowski J."/>
            <person name="Ruckert C."/>
        </authorList>
    </citation>
    <scope>NUCLEOTIDE SEQUENCE</scope>
    <source>
        <strain evidence="11">CGMCC 1.15958</strain>
    </source>
</reference>